<dbReference type="Gene3D" id="1.20.120.1870">
    <property type="entry name" value="Fic/DOC protein, Fido domain"/>
    <property type="match status" value="1"/>
</dbReference>
<dbReference type="InterPro" id="IPR003812">
    <property type="entry name" value="Fido"/>
</dbReference>
<dbReference type="Proteomes" id="UP000570166">
    <property type="component" value="Unassembled WGS sequence"/>
</dbReference>
<dbReference type="PANTHER" id="PTHR39426:SF1">
    <property type="entry name" value="HOMOLOGY TO DEATH-ON-CURING PROTEIN OF PHAGE P1"/>
    <property type="match status" value="1"/>
</dbReference>
<evidence type="ECO:0000313" key="3">
    <source>
        <dbReference type="Proteomes" id="UP000570166"/>
    </source>
</evidence>
<dbReference type="PIRSF" id="PIRSF018297">
    <property type="entry name" value="Doc"/>
    <property type="match status" value="1"/>
</dbReference>
<sequence length="129" mass="13373">MARDWVWIDAETARAIHAEQIAEHGGPAGVRDAAGLDGAMARARNLAAYGEPDAAALAAAYAYGIARDHPFVDGNKRTAAVVSETFLMLNGCALGASDAELVVAFQALAAGEMSEAELGDWFRAVAILG</sequence>
<dbReference type="GO" id="GO:0016301">
    <property type="term" value="F:kinase activity"/>
    <property type="evidence" value="ECO:0007669"/>
    <property type="project" value="InterPro"/>
</dbReference>
<dbReference type="NCBIfam" id="TIGR01550">
    <property type="entry name" value="DOC_P1"/>
    <property type="match status" value="1"/>
</dbReference>
<dbReference type="Pfam" id="PF02661">
    <property type="entry name" value="Fic"/>
    <property type="match status" value="1"/>
</dbReference>
<evidence type="ECO:0000259" key="1">
    <source>
        <dbReference type="PROSITE" id="PS51459"/>
    </source>
</evidence>
<dbReference type="PANTHER" id="PTHR39426">
    <property type="entry name" value="HOMOLOGY TO DEATH-ON-CURING PROTEIN OF PHAGE P1"/>
    <property type="match status" value="1"/>
</dbReference>
<dbReference type="InterPro" id="IPR006440">
    <property type="entry name" value="Doc"/>
</dbReference>
<dbReference type="InterPro" id="IPR036597">
    <property type="entry name" value="Fido-like_dom_sf"/>
</dbReference>
<proteinExistence type="predicted"/>
<dbReference type="PROSITE" id="PS51459">
    <property type="entry name" value="FIDO"/>
    <property type="match status" value="1"/>
</dbReference>
<comment type="caution">
    <text evidence="2">The sequence shown here is derived from an EMBL/GenBank/DDBJ whole genome shotgun (WGS) entry which is preliminary data.</text>
</comment>
<dbReference type="RefSeq" id="WP_160365143.1">
    <property type="nucleotide sequence ID" value="NZ_JACEIB010000001.1"/>
</dbReference>
<name>A0A838L1L7_9SPHN</name>
<evidence type="ECO:0000313" key="2">
    <source>
        <dbReference type="EMBL" id="MBA2933084.1"/>
    </source>
</evidence>
<reference evidence="2 3" key="1">
    <citation type="submission" date="2020-07" db="EMBL/GenBank/DDBJ databases">
        <authorList>
            <person name="Sun Q."/>
        </authorList>
    </citation>
    <scope>NUCLEOTIDE SEQUENCE [LARGE SCALE GENOMIC DNA]</scope>
    <source>
        <strain evidence="2 3">CGMCC 1.13654</strain>
    </source>
</reference>
<gene>
    <name evidence="2" type="ORF">HZF05_03135</name>
</gene>
<accession>A0A838L1L7</accession>
<dbReference type="InterPro" id="IPR053737">
    <property type="entry name" value="Type_II_TA_Toxin"/>
</dbReference>
<dbReference type="EMBL" id="JACEIB010000001">
    <property type="protein sequence ID" value="MBA2933084.1"/>
    <property type="molecule type" value="Genomic_DNA"/>
</dbReference>
<keyword evidence="3" id="KW-1185">Reference proteome</keyword>
<feature type="domain" description="Fido" evidence="1">
    <location>
        <begin position="8"/>
        <end position="124"/>
    </location>
</feature>
<protein>
    <submittedName>
        <fullName evidence="2">Type II toxin-antitoxin system death-on-curing family toxin</fullName>
    </submittedName>
</protein>
<organism evidence="2 3">
    <name type="scientific">Sphingomonas chungangi</name>
    <dbReference type="NCBI Taxonomy" id="2683589"/>
    <lineage>
        <taxon>Bacteria</taxon>
        <taxon>Pseudomonadati</taxon>
        <taxon>Pseudomonadota</taxon>
        <taxon>Alphaproteobacteria</taxon>
        <taxon>Sphingomonadales</taxon>
        <taxon>Sphingomonadaceae</taxon>
        <taxon>Sphingomonas</taxon>
    </lineage>
</organism>
<dbReference type="AlphaFoldDB" id="A0A838L1L7"/>
<dbReference type="SUPFAM" id="SSF140931">
    <property type="entry name" value="Fic-like"/>
    <property type="match status" value="1"/>
</dbReference>